<sequence length="186" mass="20876">MKKTTIQFVSAAIVGLLLLAFMPLAHAQKSAFVDTQYILKNIPEYTDAQDVLNSLSKKWQAEIAEKHKTVGEMYKKYQAEAVLLPADVKKKREDEIVKKDNEVKALQKEYFGPGGELFKKREELIKPIQEKVYNAIETVATTENIAFVFDKAGSPTLLYGNPKYDISDAVLDELGKVMQTNSSGSR</sequence>
<dbReference type="PANTHER" id="PTHR35089">
    <property type="entry name" value="CHAPERONE PROTEIN SKP"/>
    <property type="match status" value="1"/>
</dbReference>
<gene>
    <name evidence="3" type="ORF">MNBD_BACTEROID07-515</name>
</gene>
<dbReference type="Gene3D" id="3.30.910.20">
    <property type="entry name" value="Skp domain"/>
    <property type="match status" value="1"/>
</dbReference>
<dbReference type="InterPro" id="IPR005632">
    <property type="entry name" value="Chaperone_Skp"/>
</dbReference>
<dbReference type="InterPro" id="IPR024930">
    <property type="entry name" value="Skp_dom_sf"/>
</dbReference>
<evidence type="ECO:0000256" key="2">
    <source>
        <dbReference type="ARBA" id="ARBA00022729"/>
    </source>
</evidence>
<organism evidence="3">
    <name type="scientific">hydrothermal vent metagenome</name>
    <dbReference type="NCBI Taxonomy" id="652676"/>
    <lineage>
        <taxon>unclassified sequences</taxon>
        <taxon>metagenomes</taxon>
        <taxon>ecological metagenomes</taxon>
    </lineage>
</organism>
<dbReference type="GO" id="GO:0050821">
    <property type="term" value="P:protein stabilization"/>
    <property type="evidence" value="ECO:0007669"/>
    <property type="project" value="TreeGrafter"/>
</dbReference>
<dbReference type="SUPFAM" id="SSF111384">
    <property type="entry name" value="OmpH-like"/>
    <property type="match status" value="1"/>
</dbReference>
<dbReference type="Pfam" id="PF03938">
    <property type="entry name" value="OmpH"/>
    <property type="match status" value="1"/>
</dbReference>
<dbReference type="PANTHER" id="PTHR35089:SF1">
    <property type="entry name" value="CHAPERONE PROTEIN SKP"/>
    <property type="match status" value="1"/>
</dbReference>
<evidence type="ECO:0000256" key="1">
    <source>
        <dbReference type="ARBA" id="ARBA00009091"/>
    </source>
</evidence>
<reference evidence="3" key="1">
    <citation type="submission" date="2018-06" db="EMBL/GenBank/DDBJ databases">
        <authorList>
            <person name="Zhirakovskaya E."/>
        </authorList>
    </citation>
    <scope>NUCLEOTIDE SEQUENCE</scope>
</reference>
<proteinExistence type="inferred from homology"/>
<protein>
    <submittedName>
        <fullName evidence="3">Outer membrane protein H</fullName>
    </submittedName>
</protein>
<dbReference type="GO" id="GO:0005829">
    <property type="term" value="C:cytosol"/>
    <property type="evidence" value="ECO:0007669"/>
    <property type="project" value="TreeGrafter"/>
</dbReference>
<accession>A0A3B0UYT2</accession>
<dbReference type="EMBL" id="UOET01000549">
    <property type="protein sequence ID" value="VAW30647.1"/>
    <property type="molecule type" value="Genomic_DNA"/>
</dbReference>
<evidence type="ECO:0000313" key="3">
    <source>
        <dbReference type="EMBL" id="VAW30647.1"/>
    </source>
</evidence>
<dbReference type="GO" id="GO:0051082">
    <property type="term" value="F:unfolded protein binding"/>
    <property type="evidence" value="ECO:0007669"/>
    <property type="project" value="InterPro"/>
</dbReference>
<dbReference type="AlphaFoldDB" id="A0A3B0UYT2"/>
<keyword evidence="2" id="KW-0732">Signal</keyword>
<dbReference type="SMART" id="SM00935">
    <property type="entry name" value="OmpH"/>
    <property type="match status" value="1"/>
</dbReference>
<name>A0A3B0UYT2_9ZZZZ</name>
<comment type="similarity">
    <text evidence="1">Belongs to the Skp family.</text>
</comment>